<gene>
    <name evidence="7" type="ORF">C1H46_031534</name>
</gene>
<dbReference type="AlphaFoldDB" id="A0A540L8V9"/>
<dbReference type="InterPro" id="IPR011006">
    <property type="entry name" value="CheY-like_superfamily"/>
</dbReference>
<feature type="modified residue" description="4-aspartylphosphate" evidence="4">
    <location>
        <position position="128"/>
    </location>
</feature>
<dbReference type="Pfam" id="PF00072">
    <property type="entry name" value="Response_reg"/>
    <property type="match status" value="1"/>
</dbReference>
<dbReference type="SMART" id="SM00448">
    <property type="entry name" value="REC"/>
    <property type="match status" value="1"/>
</dbReference>
<dbReference type="EMBL" id="VIEB01000702">
    <property type="protein sequence ID" value="TQD82914.1"/>
    <property type="molecule type" value="Genomic_DNA"/>
</dbReference>
<dbReference type="InterPro" id="IPR045279">
    <property type="entry name" value="ARR-like"/>
</dbReference>
<dbReference type="Proteomes" id="UP000315295">
    <property type="component" value="Unassembled WGS sequence"/>
</dbReference>
<dbReference type="Gene3D" id="3.40.50.2300">
    <property type="match status" value="1"/>
</dbReference>
<organism evidence="7 8">
    <name type="scientific">Malus baccata</name>
    <name type="common">Siberian crab apple</name>
    <name type="synonym">Pyrus baccata</name>
    <dbReference type="NCBI Taxonomy" id="106549"/>
    <lineage>
        <taxon>Eukaryota</taxon>
        <taxon>Viridiplantae</taxon>
        <taxon>Streptophyta</taxon>
        <taxon>Embryophyta</taxon>
        <taxon>Tracheophyta</taxon>
        <taxon>Spermatophyta</taxon>
        <taxon>Magnoliopsida</taxon>
        <taxon>eudicotyledons</taxon>
        <taxon>Gunneridae</taxon>
        <taxon>Pentapetalae</taxon>
        <taxon>rosids</taxon>
        <taxon>fabids</taxon>
        <taxon>Rosales</taxon>
        <taxon>Rosaceae</taxon>
        <taxon>Amygdaloideae</taxon>
        <taxon>Maleae</taxon>
        <taxon>Malus</taxon>
    </lineage>
</organism>
<feature type="non-terminal residue" evidence="7">
    <location>
        <position position="1"/>
    </location>
</feature>
<keyword evidence="8" id="KW-1185">Reference proteome</keyword>
<reference evidence="7 8" key="1">
    <citation type="journal article" date="2019" name="G3 (Bethesda)">
        <title>Sequencing of a Wild Apple (Malus baccata) Genome Unravels the Differences Between Cultivated and Wild Apple Species Regarding Disease Resistance and Cold Tolerance.</title>
        <authorList>
            <person name="Chen X."/>
        </authorList>
    </citation>
    <scope>NUCLEOTIDE SEQUENCE [LARGE SCALE GENOMIC DNA]</scope>
    <source>
        <strain evidence="8">cv. Shandingzi</strain>
        <tissue evidence="7">Leaves</tissue>
    </source>
</reference>
<evidence type="ECO:0000313" key="8">
    <source>
        <dbReference type="Proteomes" id="UP000315295"/>
    </source>
</evidence>
<dbReference type="PANTHER" id="PTHR43874:SF96">
    <property type="entry name" value="TWO-COMPONENT RESPONSE REGULATOR ORR10-LIKE"/>
    <property type="match status" value="1"/>
</dbReference>
<keyword evidence="3" id="KW-0804">Transcription</keyword>
<dbReference type="CDD" id="cd17581">
    <property type="entry name" value="REC_typeA_ARR"/>
    <property type="match status" value="1"/>
</dbReference>
<evidence type="ECO:0000256" key="3">
    <source>
        <dbReference type="ARBA" id="ARBA00023163"/>
    </source>
</evidence>
<feature type="region of interest" description="Disordered" evidence="5">
    <location>
        <begin position="211"/>
        <end position="247"/>
    </location>
</feature>
<evidence type="ECO:0000256" key="5">
    <source>
        <dbReference type="SAM" id="MobiDB-lite"/>
    </source>
</evidence>
<sequence>NIQQQQLTEISVFIRHLKRVNFESSVSLTMEVVVKSDVADFKQQQQQPQQHFHVLAVDDSILDRKLLERLLRGSSYEVTCVDSGDEALKYLGLHDDLNQSSTTSSSSTSRQSSDVLEGAKVINLIMTDFCMPGMSGYDLLKRVKGSSWKDVPVVVMSSENVPSRINMCLEEGAEEFLLKPLQFSDLKKLQPYLLKSLRHYSSIDSIDNSDDNNVSVKGEVGAGENDQTDQTKSTTDINHARGNTVNNNIVGISRRKAQTIPERSRPTMKGLAVLV</sequence>
<dbReference type="GO" id="GO:0000160">
    <property type="term" value="P:phosphorelay signal transduction system"/>
    <property type="evidence" value="ECO:0007669"/>
    <property type="project" value="UniProtKB-KW"/>
</dbReference>
<dbReference type="PROSITE" id="PS50110">
    <property type="entry name" value="RESPONSE_REGULATORY"/>
    <property type="match status" value="1"/>
</dbReference>
<keyword evidence="4" id="KW-0597">Phosphoprotein</keyword>
<dbReference type="STRING" id="106549.A0A540L8V9"/>
<evidence type="ECO:0000259" key="6">
    <source>
        <dbReference type="PROSITE" id="PS50110"/>
    </source>
</evidence>
<dbReference type="GO" id="GO:0009736">
    <property type="term" value="P:cytokinin-activated signaling pathway"/>
    <property type="evidence" value="ECO:0007669"/>
    <property type="project" value="InterPro"/>
</dbReference>
<dbReference type="InterPro" id="IPR001789">
    <property type="entry name" value="Sig_transdc_resp-reg_receiver"/>
</dbReference>
<evidence type="ECO:0000313" key="7">
    <source>
        <dbReference type="EMBL" id="TQD82914.1"/>
    </source>
</evidence>
<protein>
    <recommendedName>
        <fullName evidence="6">Response regulatory domain-containing protein</fullName>
    </recommendedName>
</protein>
<keyword evidence="2" id="KW-0805">Transcription regulation</keyword>
<dbReference type="SUPFAM" id="SSF52172">
    <property type="entry name" value="CheY-like"/>
    <property type="match status" value="1"/>
</dbReference>
<accession>A0A540L8V9</accession>
<evidence type="ECO:0000256" key="1">
    <source>
        <dbReference type="ARBA" id="ARBA00023012"/>
    </source>
</evidence>
<evidence type="ECO:0000256" key="2">
    <source>
        <dbReference type="ARBA" id="ARBA00023015"/>
    </source>
</evidence>
<dbReference type="PANTHER" id="PTHR43874">
    <property type="entry name" value="TWO-COMPONENT RESPONSE REGULATOR"/>
    <property type="match status" value="1"/>
</dbReference>
<feature type="domain" description="Response regulatory" evidence="6">
    <location>
        <begin position="53"/>
        <end position="194"/>
    </location>
</feature>
<feature type="compositionally biased region" description="Polar residues" evidence="5">
    <location>
        <begin position="228"/>
        <end position="247"/>
    </location>
</feature>
<name>A0A540L8V9_MALBA</name>
<proteinExistence type="predicted"/>
<evidence type="ECO:0000256" key="4">
    <source>
        <dbReference type="PROSITE-ProRule" id="PRU00169"/>
    </source>
</evidence>
<comment type="caution">
    <text evidence="7">The sequence shown here is derived from an EMBL/GenBank/DDBJ whole genome shotgun (WGS) entry which is preliminary data.</text>
</comment>
<keyword evidence="1" id="KW-0902">Two-component regulatory system</keyword>